<dbReference type="InterPro" id="IPR036390">
    <property type="entry name" value="WH_DNA-bd_sf"/>
</dbReference>
<protein>
    <recommendedName>
        <fullName evidence="3">MarR family transcriptional regulator</fullName>
    </recommendedName>
</protein>
<evidence type="ECO:0008006" key="3">
    <source>
        <dbReference type="Google" id="ProtNLM"/>
    </source>
</evidence>
<dbReference type="Proteomes" id="UP000587527">
    <property type="component" value="Unassembled WGS sequence"/>
</dbReference>
<dbReference type="RefSeq" id="WP_184840290.1">
    <property type="nucleotide sequence ID" value="NZ_JACHMN010000002.1"/>
</dbReference>
<name>A0A841BWM9_9ACTN</name>
<evidence type="ECO:0000313" key="1">
    <source>
        <dbReference type="EMBL" id="MBB5871916.1"/>
    </source>
</evidence>
<gene>
    <name evidence="1" type="ORF">F4553_005295</name>
</gene>
<reference evidence="1 2" key="1">
    <citation type="submission" date="2020-08" db="EMBL/GenBank/DDBJ databases">
        <title>Sequencing the genomes of 1000 actinobacteria strains.</title>
        <authorList>
            <person name="Klenk H.-P."/>
        </authorList>
    </citation>
    <scope>NUCLEOTIDE SEQUENCE [LARGE SCALE GENOMIC DNA]</scope>
    <source>
        <strain evidence="1 2">DSM 45362</strain>
    </source>
</reference>
<evidence type="ECO:0000313" key="2">
    <source>
        <dbReference type="Proteomes" id="UP000587527"/>
    </source>
</evidence>
<sequence>MKPLHAKVLAVRSRPRELIYAALLAEPGRQWNVRDLAAKLTGVSVEAVTATLHLLLGDRLMDIVPHSRRLTLRLNGEGRLTVEEITRAWSVAQVTGEQTR</sequence>
<dbReference type="SUPFAM" id="SSF46785">
    <property type="entry name" value="Winged helix' DNA-binding domain"/>
    <property type="match status" value="1"/>
</dbReference>
<accession>A0A841BWM9</accession>
<organism evidence="1 2">
    <name type="scientific">Allocatelliglobosispora scoriae</name>
    <dbReference type="NCBI Taxonomy" id="643052"/>
    <lineage>
        <taxon>Bacteria</taxon>
        <taxon>Bacillati</taxon>
        <taxon>Actinomycetota</taxon>
        <taxon>Actinomycetes</taxon>
        <taxon>Micromonosporales</taxon>
        <taxon>Micromonosporaceae</taxon>
        <taxon>Allocatelliglobosispora</taxon>
    </lineage>
</organism>
<keyword evidence="2" id="KW-1185">Reference proteome</keyword>
<dbReference type="AlphaFoldDB" id="A0A841BWM9"/>
<comment type="caution">
    <text evidence="1">The sequence shown here is derived from an EMBL/GenBank/DDBJ whole genome shotgun (WGS) entry which is preliminary data.</text>
</comment>
<proteinExistence type="predicted"/>
<dbReference type="EMBL" id="JACHMN010000002">
    <property type="protein sequence ID" value="MBB5871916.1"/>
    <property type="molecule type" value="Genomic_DNA"/>
</dbReference>